<keyword evidence="4 6" id="KW-0378">Hydrolase</keyword>
<comment type="function">
    <text evidence="6">RNaseP catalyzes the removal of the 5'-leader sequence from pre-tRNA to produce the mature 5'-terminus. It can also cleave other RNA substrates such as 4.5S RNA. The protein component plays an auxiliary but essential role in vivo by binding to the 5'-leader sequence and broadening the substrate specificity of the ribozyme.</text>
</comment>
<dbReference type="PANTHER" id="PTHR33992:SF1">
    <property type="entry name" value="RIBONUCLEASE P PROTEIN COMPONENT"/>
    <property type="match status" value="1"/>
</dbReference>
<dbReference type="PANTHER" id="PTHR33992">
    <property type="entry name" value="RIBONUCLEASE P PROTEIN COMPONENT"/>
    <property type="match status" value="1"/>
</dbReference>
<dbReference type="NCBIfam" id="TIGR00188">
    <property type="entry name" value="rnpA"/>
    <property type="match status" value="1"/>
</dbReference>
<dbReference type="InterPro" id="IPR020568">
    <property type="entry name" value="Ribosomal_Su5_D2-typ_SF"/>
</dbReference>
<evidence type="ECO:0000313" key="8">
    <source>
        <dbReference type="EMBL" id="MBK6089292.1"/>
    </source>
</evidence>
<evidence type="ECO:0000256" key="2">
    <source>
        <dbReference type="ARBA" id="ARBA00022722"/>
    </source>
</evidence>
<dbReference type="HAMAP" id="MF_00227">
    <property type="entry name" value="RNase_P"/>
    <property type="match status" value="1"/>
</dbReference>
<keyword evidence="2 6" id="KW-0540">Nuclease</keyword>
<evidence type="ECO:0000256" key="4">
    <source>
        <dbReference type="ARBA" id="ARBA00022801"/>
    </source>
</evidence>
<name>A0A934WST4_9FIRM</name>
<comment type="similarity">
    <text evidence="6">Belongs to the RnpA family.</text>
</comment>
<gene>
    <name evidence="6 8" type="primary">rnpA</name>
    <name evidence="8" type="ORF">JKK62_11685</name>
</gene>
<evidence type="ECO:0000256" key="1">
    <source>
        <dbReference type="ARBA" id="ARBA00022694"/>
    </source>
</evidence>
<accession>A0A934WST4</accession>
<keyword evidence="1 6" id="KW-0819">tRNA processing</keyword>
<evidence type="ECO:0000313" key="9">
    <source>
        <dbReference type="Proteomes" id="UP000633365"/>
    </source>
</evidence>
<evidence type="ECO:0000256" key="7">
    <source>
        <dbReference type="NCBIfam" id="TIGR00188"/>
    </source>
</evidence>
<comment type="caution">
    <text evidence="8">The sequence shown here is derived from an EMBL/GenBank/DDBJ whole genome shotgun (WGS) entry which is preliminary data.</text>
</comment>
<comment type="catalytic activity">
    <reaction evidence="6">
        <text>Endonucleolytic cleavage of RNA, removing 5'-extranucleotides from tRNA precursor.</text>
        <dbReference type="EC" id="3.1.26.5"/>
    </reaction>
</comment>
<dbReference type="Gene3D" id="3.30.230.10">
    <property type="match status" value="1"/>
</dbReference>
<comment type="subunit">
    <text evidence="6">Consists of a catalytic RNA component (M1 or rnpB) and a protein subunit.</text>
</comment>
<keyword evidence="9" id="KW-1185">Reference proteome</keyword>
<keyword evidence="3 6" id="KW-0255">Endonuclease</keyword>
<dbReference type="InterPro" id="IPR000100">
    <property type="entry name" value="RNase_P"/>
</dbReference>
<dbReference type="RefSeq" id="WP_201428040.1">
    <property type="nucleotide sequence ID" value="NZ_JAEQMG010000123.1"/>
</dbReference>
<reference evidence="8" key="1">
    <citation type="submission" date="2021-01" db="EMBL/GenBank/DDBJ databases">
        <title>Genome public.</title>
        <authorList>
            <person name="Liu C."/>
            <person name="Sun Q."/>
        </authorList>
    </citation>
    <scope>NUCLEOTIDE SEQUENCE</scope>
    <source>
        <strain evidence="8">M6</strain>
    </source>
</reference>
<dbReference type="Proteomes" id="UP000633365">
    <property type="component" value="Unassembled WGS sequence"/>
</dbReference>
<dbReference type="GO" id="GO:0004526">
    <property type="term" value="F:ribonuclease P activity"/>
    <property type="evidence" value="ECO:0007669"/>
    <property type="project" value="UniProtKB-UniRule"/>
</dbReference>
<dbReference type="EMBL" id="JAEQMG010000123">
    <property type="protein sequence ID" value="MBK6089292.1"/>
    <property type="molecule type" value="Genomic_DNA"/>
</dbReference>
<organism evidence="8 9">
    <name type="scientific">Ruminococcus difficilis</name>
    <dbReference type="NCBI Taxonomy" id="2763069"/>
    <lineage>
        <taxon>Bacteria</taxon>
        <taxon>Bacillati</taxon>
        <taxon>Bacillota</taxon>
        <taxon>Clostridia</taxon>
        <taxon>Eubacteriales</taxon>
        <taxon>Oscillospiraceae</taxon>
        <taxon>Ruminococcus</taxon>
    </lineage>
</organism>
<dbReference type="AlphaFoldDB" id="A0A934WST4"/>
<dbReference type="Pfam" id="PF00825">
    <property type="entry name" value="Ribonuclease_P"/>
    <property type="match status" value="1"/>
</dbReference>
<keyword evidence="5 6" id="KW-0694">RNA-binding</keyword>
<proteinExistence type="inferred from homology"/>
<protein>
    <recommendedName>
        <fullName evidence="6 7">Ribonuclease P protein component</fullName>
        <shortName evidence="6">RNase P protein</shortName>
        <shortName evidence="6">RNaseP protein</shortName>
        <ecNumber evidence="6 7">3.1.26.5</ecNumber>
    </recommendedName>
    <alternativeName>
        <fullName evidence="6">Protein C5</fullName>
    </alternativeName>
</protein>
<dbReference type="SUPFAM" id="SSF54211">
    <property type="entry name" value="Ribosomal protein S5 domain 2-like"/>
    <property type="match status" value="1"/>
</dbReference>
<dbReference type="GO" id="GO:0030677">
    <property type="term" value="C:ribonuclease P complex"/>
    <property type="evidence" value="ECO:0007669"/>
    <property type="project" value="TreeGrafter"/>
</dbReference>
<dbReference type="InterPro" id="IPR014721">
    <property type="entry name" value="Ribsml_uS5_D2-typ_fold_subgr"/>
</dbReference>
<dbReference type="GO" id="GO:0000049">
    <property type="term" value="F:tRNA binding"/>
    <property type="evidence" value="ECO:0007669"/>
    <property type="project" value="UniProtKB-UniRule"/>
</dbReference>
<dbReference type="GO" id="GO:0001682">
    <property type="term" value="P:tRNA 5'-leader removal"/>
    <property type="evidence" value="ECO:0007669"/>
    <property type="project" value="UniProtKB-UniRule"/>
</dbReference>
<evidence type="ECO:0000256" key="6">
    <source>
        <dbReference type="HAMAP-Rule" id="MF_00227"/>
    </source>
</evidence>
<sequence>MSKYVTIKENRDFSRMYRRGRSFVSPVLVTYVMKSREDTPRYGITTGKKIGNAVKRSRARRVIRASYYQLYPEIRKGYDLVFVARGKTPFVKSQVVEKAMKQHLKQAGVLKEK</sequence>
<dbReference type="GO" id="GO:0042781">
    <property type="term" value="F:3'-tRNA processing endoribonuclease activity"/>
    <property type="evidence" value="ECO:0007669"/>
    <property type="project" value="TreeGrafter"/>
</dbReference>
<evidence type="ECO:0000256" key="5">
    <source>
        <dbReference type="ARBA" id="ARBA00022884"/>
    </source>
</evidence>
<dbReference type="EC" id="3.1.26.5" evidence="6 7"/>
<evidence type="ECO:0000256" key="3">
    <source>
        <dbReference type="ARBA" id="ARBA00022759"/>
    </source>
</evidence>